<dbReference type="EMBL" id="BMIC01000008">
    <property type="protein sequence ID" value="GFZ93447.1"/>
    <property type="molecule type" value="Genomic_DNA"/>
</dbReference>
<evidence type="ECO:0000313" key="3">
    <source>
        <dbReference type="Proteomes" id="UP000598120"/>
    </source>
</evidence>
<dbReference type="Pfam" id="PF06037">
    <property type="entry name" value="DUF922"/>
    <property type="match status" value="1"/>
</dbReference>
<reference evidence="2 3" key="1">
    <citation type="journal article" date="2014" name="Int. J. Syst. Evol. Microbiol.">
        <title>Complete genome sequence of Corynebacterium casei LMG S-19264T (=DSM 44701T), isolated from a smear-ripened cheese.</title>
        <authorList>
            <consortium name="US DOE Joint Genome Institute (JGI-PGF)"/>
            <person name="Walter F."/>
            <person name="Albersmeier A."/>
            <person name="Kalinowski J."/>
            <person name="Ruckert C."/>
        </authorList>
    </citation>
    <scope>NUCLEOTIDE SEQUENCE [LARGE SCALE GENOMIC DNA]</scope>
    <source>
        <strain evidence="2 3">CGMCC 1.15295</strain>
    </source>
</reference>
<dbReference type="InterPro" id="IPR010321">
    <property type="entry name" value="DUF922"/>
</dbReference>
<evidence type="ECO:0000256" key="1">
    <source>
        <dbReference type="SAM" id="SignalP"/>
    </source>
</evidence>
<organism evidence="2 3">
    <name type="scientific">Aquaticitalea lipolytica</name>
    <dbReference type="NCBI Taxonomy" id="1247562"/>
    <lineage>
        <taxon>Bacteria</taxon>
        <taxon>Pseudomonadati</taxon>
        <taxon>Bacteroidota</taxon>
        <taxon>Flavobacteriia</taxon>
        <taxon>Flavobacteriales</taxon>
        <taxon>Flavobacteriaceae</taxon>
        <taxon>Aquaticitalea</taxon>
    </lineage>
</organism>
<feature type="signal peptide" evidence="1">
    <location>
        <begin position="1"/>
        <end position="17"/>
    </location>
</feature>
<gene>
    <name evidence="2" type="ORF">GCM10011531_26860</name>
</gene>
<accession>A0A8J2XI35</accession>
<keyword evidence="1" id="KW-0732">Signal</keyword>
<comment type="caution">
    <text evidence="2">The sequence shown here is derived from an EMBL/GenBank/DDBJ whole genome shotgun (WGS) entry which is preliminary data.</text>
</comment>
<evidence type="ECO:0008006" key="4">
    <source>
        <dbReference type="Google" id="ProtNLM"/>
    </source>
</evidence>
<proteinExistence type="predicted"/>
<dbReference type="Proteomes" id="UP000598120">
    <property type="component" value="Unassembled WGS sequence"/>
</dbReference>
<dbReference type="RefSeq" id="WP_188606917.1">
    <property type="nucleotide sequence ID" value="NZ_BMIC01000008.1"/>
</dbReference>
<protein>
    <recommendedName>
        <fullName evidence="4">DUF922 domain-containing protein</fullName>
    </recommendedName>
</protein>
<sequence>MCYKLVLFFYVFMFTLAPPNDEVITWRDDIKLSWKNFKGDPKPNSNAVAVTASGITFEYSVKEAQSRIVSFTTTIKAHFYPNKSWYIKELADNHILAHEQLHFDITELHVRKFRKEVAQLKVSPRLKNELRRLHEKINTDLATMQNLYDTESDNSINKEAQAKWQLFVKKELKALEYYKSKD</sequence>
<keyword evidence="3" id="KW-1185">Reference proteome</keyword>
<name>A0A8J2XI35_9FLAO</name>
<dbReference type="AlphaFoldDB" id="A0A8J2XI35"/>
<evidence type="ECO:0000313" key="2">
    <source>
        <dbReference type="EMBL" id="GFZ93447.1"/>
    </source>
</evidence>
<feature type="chain" id="PRO_5035194215" description="DUF922 domain-containing protein" evidence="1">
    <location>
        <begin position="18"/>
        <end position="182"/>
    </location>
</feature>